<reference evidence="1" key="1">
    <citation type="submission" date="2019-08" db="EMBL/GenBank/DDBJ databases">
        <authorList>
            <person name="Kucharzyk K."/>
            <person name="Murdoch R.W."/>
            <person name="Higgins S."/>
            <person name="Loffler F."/>
        </authorList>
    </citation>
    <scope>NUCLEOTIDE SEQUENCE</scope>
</reference>
<name>A0A645ISP0_9ZZZZ</name>
<accession>A0A645ISP0</accession>
<dbReference type="AlphaFoldDB" id="A0A645ISP0"/>
<comment type="caution">
    <text evidence="1">The sequence shown here is derived from an EMBL/GenBank/DDBJ whole genome shotgun (WGS) entry which is preliminary data.</text>
</comment>
<evidence type="ECO:0008006" key="2">
    <source>
        <dbReference type="Google" id="ProtNLM"/>
    </source>
</evidence>
<proteinExistence type="predicted"/>
<protein>
    <recommendedName>
        <fullName evidence="2">2-isopropylmalate synthase LeuA allosteric (dimerisation) domain-containing protein</fullName>
    </recommendedName>
</protein>
<organism evidence="1">
    <name type="scientific">bioreactor metagenome</name>
    <dbReference type="NCBI Taxonomy" id="1076179"/>
    <lineage>
        <taxon>unclassified sequences</taxon>
        <taxon>metagenomes</taxon>
        <taxon>ecological metagenomes</taxon>
    </lineage>
</organism>
<dbReference type="EMBL" id="VSSQ01122064">
    <property type="protein sequence ID" value="MPN54136.1"/>
    <property type="molecule type" value="Genomic_DNA"/>
</dbReference>
<sequence length="136" mass="15187">MENLQGIAHNRLVFEELSLTKRKDTAVARVALAYNGATRFAEGETGHYSDEISRMVCELTLQAVEAFFPDEMRFTLMDFKLHDLAGEQVVTVCVGLRRGGILERYVGCALASEDQNLAVVRAVLNALNRRLSIELK</sequence>
<gene>
    <name evidence="1" type="ORF">SDC9_201805</name>
</gene>
<evidence type="ECO:0000313" key="1">
    <source>
        <dbReference type="EMBL" id="MPN54136.1"/>
    </source>
</evidence>